<accession>B7QH78</accession>
<dbReference type="EMBL" id="ABJB011020192">
    <property type="status" value="NOT_ANNOTATED_CDS"/>
    <property type="molecule type" value="Genomic_DNA"/>
</dbReference>
<dbReference type="AlphaFoldDB" id="B7QH78"/>
<evidence type="ECO:0000313" key="2">
    <source>
        <dbReference type="EnsemblMetazoa" id="ISCW023165-PA"/>
    </source>
</evidence>
<proteinExistence type="predicted"/>
<reference evidence="2" key="2">
    <citation type="submission" date="2020-05" db="UniProtKB">
        <authorList>
            <consortium name="EnsemblMetazoa"/>
        </authorList>
    </citation>
    <scope>IDENTIFICATION</scope>
    <source>
        <strain evidence="2">wikel</strain>
    </source>
</reference>
<reference evidence="1 3" key="1">
    <citation type="submission" date="2008-03" db="EMBL/GenBank/DDBJ databases">
        <title>Annotation of Ixodes scapularis.</title>
        <authorList>
            <consortium name="Ixodes scapularis Genome Project Consortium"/>
            <person name="Caler E."/>
            <person name="Hannick L.I."/>
            <person name="Bidwell S."/>
            <person name="Joardar V."/>
            <person name="Thiagarajan M."/>
            <person name="Amedeo P."/>
            <person name="Galinsky K.J."/>
            <person name="Schobel S."/>
            <person name="Inman J."/>
            <person name="Hostetler J."/>
            <person name="Miller J."/>
            <person name="Hammond M."/>
            <person name="Megy K."/>
            <person name="Lawson D."/>
            <person name="Kodira C."/>
            <person name="Sutton G."/>
            <person name="Meyer J."/>
            <person name="Hill C.A."/>
            <person name="Birren B."/>
            <person name="Nene V."/>
            <person name="Collins F."/>
            <person name="Alarcon-Chaidez F."/>
            <person name="Wikel S."/>
            <person name="Strausberg R."/>
        </authorList>
    </citation>
    <scope>NUCLEOTIDE SEQUENCE [LARGE SCALE GENOMIC DNA]</scope>
    <source>
        <strain evidence="3">Wikel</strain>
        <strain evidence="1">Wikel colony</strain>
    </source>
</reference>
<dbReference type="EMBL" id="ABJB010545727">
    <property type="status" value="NOT_ANNOTATED_CDS"/>
    <property type="molecule type" value="Genomic_DNA"/>
</dbReference>
<dbReference type="PANTHER" id="PTHR33964">
    <property type="entry name" value="RE45066P-RELATED"/>
    <property type="match status" value="1"/>
</dbReference>
<dbReference type="PANTHER" id="PTHR33964:SF1">
    <property type="entry name" value="RE45066P"/>
    <property type="match status" value="1"/>
</dbReference>
<dbReference type="PaxDb" id="6945-B7QH78"/>
<dbReference type="InParanoid" id="B7QH78"/>
<sequence length="254" mass="27606">MLPVVAKQADLTLSEVEQGLCEEPEDGGSQALVVVLRKTQHPACLKDLRSCGTDYVPYGKATRMAETEAELENQCETQLTQVRCTSSFAGRCLEQLPRVVGLLAYHAAEEDIEAICTPDTEIRQQYQDSVQCMNAAGVQLNVCLKTAFESFEGIVANVTRKEKINYACCHYHNLLDCLQTAVKDCDHTPALEFLTSVNEHIFGQVLSLVCGVHSRGSDACKKLPPLPPVAPGGADIGNFLEPIIDIANSLRGGK</sequence>
<dbReference type="VEuPathDB" id="VectorBase:ISCI023165"/>
<dbReference type="EMBL" id="ABJB011065489">
    <property type="status" value="NOT_ANNOTATED_CDS"/>
    <property type="molecule type" value="Genomic_DNA"/>
</dbReference>
<dbReference type="Proteomes" id="UP000001555">
    <property type="component" value="Unassembled WGS sequence"/>
</dbReference>
<dbReference type="VEuPathDB" id="VectorBase:ISCP_012331"/>
<organism>
    <name type="scientific">Ixodes scapularis</name>
    <name type="common">Black-legged tick</name>
    <name type="synonym">Deer tick</name>
    <dbReference type="NCBI Taxonomy" id="6945"/>
    <lineage>
        <taxon>Eukaryota</taxon>
        <taxon>Metazoa</taxon>
        <taxon>Ecdysozoa</taxon>
        <taxon>Arthropoda</taxon>
        <taxon>Chelicerata</taxon>
        <taxon>Arachnida</taxon>
        <taxon>Acari</taxon>
        <taxon>Parasitiformes</taxon>
        <taxon>Ixodida</taxon>
        <taxon>Ixodoidea</taxon>
        <taxon>Ixodidae</taxon>
        <taxon>Ixodinae</taxon>
        <taxon>Ixodes</taxon>
    </lineage>
</organism>
<dbReference type="EMBL" id="ABJB010532402">
    <property type="status" value="NOT_ANNOTATED_CDS"/>
    <property type="molecule type" value="Genomic_DNA"/>
</dbReference>
<dbReference type="HOGENOM" id="CLU_103090_0_0_1"/>
<dbReference type="EnsemblMetazoa" id="ISCW023165-RA">
    <property type="protein sequence ID" value="ISCW023165-PA"/>
    <property type="gene ID" value="ISCW023165"/>
</dbReference>
<evidence type="ECO:0000313" key="1">
    <source>
        <dbReference type="EMBL" id="EEC18200.1"/>
    </source>
</evidence>
<dbReference type="OrthoDB" id="6487445at2759"/>
<protein>
    <submittedName>
        <fullName evidence="1 2">Secreted salivary gland peptide, putative</fullName>
    </submittedName>
</protein>
<gene>
    <name evidence="1" type="ORF">IscW_ISCW023165</name>
</gene>
<dbReference type="EMBL" id="DS937517">
    <property type="protein sequence ID" value="EEC18200.1"/>
    <property type="molecule type" value="Genomic_DNA"/>
</dbReference>
<evidence type="ECO:0000313" key="3">
    <source>
        <dbReference type="Proteomes" id="UP000001555"/>
    </source>
</evidence>
<dbReference type="EMBL" id="ABJB010571019">
    <property type="status" value="NOT_ANNOTATED_CDS"/>
    <property type="molecule type" value="Genomic_DNA"/>
</dbReference>
<keyword evidence="3" id="KW-1185">Reference proteome</keyword>
<dbReference type="VEuPathDB" id="VectorBase:ISCW023165"/>
<name>B7QH78_IXOSC</name>